<keyword evidence="1" id="KW-0472">Membrane</keyword>
<dbReference type="PANTHER" id="PTHR37451">
    <property type="entry name" value="MARVEL DOMAIN"/>
    <property type="match status" value="1"/>
</dbReference>
<dbReference type="AlphaFoldDB" id="A0A194XEM9"/>
<keyword evidence="1" id="KW-1133">Transmembrane helix</keyword>
<keyword evidence="1" id="KW-0812">Transmembrane</keyword>
<evidence type="ECO:0008006" key="4">
    <source>
        <dbReference type="Google" id="ProtNLM"/>
    </source>
</evidence>
<evidence type="ECO:0000313" key="2">
    <source>
        <dbReference type="EMBL" id="KUJ18645.1"/>
    </source>
</evidence>
<organism evidence="2 3">
    <name type="scientific">Mollisia scopiformis</name>
    <name type="common">Conifer needle endophyte fungus</name>
    <name type="synonym">Phialocephala scopiformis</name>
    <dbReference type="NCBI Taxonomy" id="149040"/>
    <lineage>
        <taxon>Eukaryota</taxon>
        <taxon>Fungi</taxon>
        <taxon>Dikarya</taxon>
        <taxon>Ascomycota</taxon>
        <taxon>Pezizomycotina</taxon>
        <taxon>Leotiomycetes</taxon>
        <taxon>Helotiales</taxon>
        <taxon>Mollisiaceae</taxon>
        <taxon>Mollisia</taxon>
    </lineage>
</organism>
<feature type="transmembrane region" description="Helical" evidence="1">
    <location>
        <begin position="33"/>
        <end position="51"/>
    </location>
</feature>
<reference evidence="2 3" key="1">
    <citation type="submission" date="2015-10" db="EMBL/GenBank/DDBJ databases">
        <title>Full genome of DAOMC 229536 Phialocephala scopiformis, a fungal endophyte of spruce producing the potent anti-insectan compound rugulosin.</title>
        <authorList>
            <consortium name="DOE Joint Genome Institute"/>
            <person name="Walker A.K."/>
            <person name="Frasz S.L."/>
            <person name="Seifert K.A."/>
            <person name="Miller J.D."/>
            <person name="Mondo S.J."/>
            <person name="Labutti K."/>
            <person name="Lipzen A."/>
            <person name="Dockter R."/>
            <person name="Kennedy M."/>
            <person name="Grigoriev I.V."/>
            <person name="Spatafora J.W."/>
        </authorList>
    </citation>
    <scope>NUCLEOTIDE SEQUENCE [LARGE SCALE GENOMIC DNA]</scope>
    <source>
        <strain evidence="2 3">CBS 120377</strain>
    </source>
</reference>
<evidence type="ECO:0000256" key="1">
    <source>
        <dbReference type="SAM" id="Phobius"/>
    </source>
</evidence>
<gene>
    <name evidence="2" type="ORF">LY89DRAFT_667722</name>
</gene>
<sequence length="182" mass="20800">MSFTDLEDVEIQQESTRRALISSRPFWLTMSRVLQLLLAFTNLILTGYAVSIFGGDFFHTFGISFLAFVWTVVFMLYIFITPERAPKLYFYRVHIILEIITTAFWIVTLALLAWECQTWDAAEDVVNDSLTEAEAALVNSLPNQWSGVTAFRVALAFATMETILFSTTMFIIRRLLIQSSAE</sequence>
<dbReference type="EMBL" id="KQ947412">
    <property type="protein sequence ID" value="KUJ18645.1"/>
    <property type="molecule type" value="Genomic_DNA"/>
</dbReference>
<dbReference type="Proteomes" id="UP000070700">
    <property type="component" value="Unassembled WGS sequence"/>
</dbReference>
<accession>A0A194XEM9</accession>
<feature type="transmembrane region" description="Helical" evidence="1">
    <location>
        <begin position="91"/>
        <end position="114"/>
    </location>
</feature>
<dbReference type="GeneID" id="28822722"/>
<proteinExistence type="predicted"/>
<feature type="transmembrane region" description="Helical" evidence="1">
    <location>
        <begin position="57"/>
        <end position="79"/>
    </location>
</feature>
<protein>
    <recommendedName>
        <fullName evidence="4">MARVEL domain-containing protein</fullName>
    </recommendedName>
</protein>
<dbReference type="PANTHER" id="PTHR37451:SF4">
    <property type="entry name" value="MARVEL DOMAIN-CONTAINING PROTEIN"/>
    <property type="match status" value="1"/>
</dbReference>
<name>A0A194XEM9_MOLSC</name>
<dbReference type="OrthoDB" id="5325022at2759"/>
<evidence type="ECO:0000313" key="3">
    <source>
        <dbReference type="Proteomes" id="UP000070700"/>
    </source>
</evidence>
<feature type="transmembrane region" description="Helical" evidence="1">
    <location>
        <begin position="150"/>
        <end position="172"/>
    </location>
</feature>
<dbReference type="RefSeq" id="XP_018073000.1">
    <property type="nucleotide sequence ID" value="XM_018212996.1"/>
</dbReference>
<dbReference type="InParanoid" id="A0A194XEM9"/>
<keyword evidence="3" id="KW-1185">Reference proteome</keyword>
<dbReference type="KEGG" id="psco:LY89DRAFT_667722"/>